<evidence type="ECO:0000313" key="2">
    <source>
        <dbReference type="EMBL" id="KAH9844919.1"/>
    </source>
</evidence>
<evidence type="ECO:0000256" key="1">
    <source>
        <dbReference type="SAM" id="MobiDB-lite"/>
    </source>
</evidence>
<reference evidence="2 3" key="2">
    <citation type="journal article" date="2021" name="Curr. Genet.">
        <title>Genetic response to nitrogen starvation in the aggressive Eucalyptus foliar pathogen Teratosphaeria destructans.</title>
        <authorList>
            <person name="Havenga M."/>
            <person name="Wingfield B.D."/>
            <person name="Wingfield M.J."/>
            <person name="Dreyer L.L."/>
            <person name="Roets F."/>
            <person name="Aylward J."/>
        </authorList>
    </citation>
    <scope>NUCLEOTIDE SEQUENCE [LARGE SCALE GENOMIC DNA]</scope>
    <source>
        <strain evidence="2">CMW44962</strain>
    </source>
</reference>
<name>A0A9W7T097_9PEZI</name>
<gene>
    <name evidence="2" type="ORF">Tdes44962_MAKER07029</name>
</gene>
<dbReference type="InterPro" id="IPR035979">
    <property type="entry name" value="RBD_domain_sf"/>
</dbReference>
<dbReference type="OrthoDB" id="2935572at2759"/>
<dbReference type="GO" id="GO:0003676">
    <property type="term" value="F:nucleic acid binding"/>
    <property type="evidence" value="ECO:0007669"/>
    <property type="project" value="InterPro"/>
</dbReference>
<dbReference type="SUPFAM" id="SSF54928">
    <property type="entry name" value="RNA-binding domain, RBD"/>
    <property type="match status" value="1"/>
</dbReference>
<dbReference type="CDD" id="cd12261">
    <property type="entry name" value="RRM1_3_MRN1"/>
    <property type="match status" value="1"/>
</dbReference>
<feature type="region of interest" description="Disordered" evidence="1">
    <location>
        <begin position="396"/>
        <end position="426"/>
    </location>
</feature>
<dbReference type="Proteomes" id="UP001138500">
    <property type="component" value="Unassembled WGS sequence"/>
</dbReference>
<feature type="non-terminal residue" evidence="2">
    <location>
        <position position="1"/>
    </location>
</feature>
<keyword evidence="3" id="KW-1185">Reference proteome</keyword>
<dbReference type="AlphaFoldDB" id="A0A9W7T097"/>
<protein>
    <submittedName>
        <fullName evidence="2">RNA recognition motif</fullName>
    </submittedName>
</protein>
<reference evidence="2 3" key="1">
    <citation type="journal article" date="2018" name="IMA Fungus">
        <title>IMA Genome-F 10: Nine draft genome sequences of Claviceps purpurea s.lat., including C. arundinis, C. humidiphila, and C. cf. spartinae, pseudomolecules for the pitch canker pathogen Fusarium circinatum, draft genome of Davidsoniella eucalypti, Grosmannia galeiformis, Quambalaria eucalypti, and Teratosphaeria destructans.</title>
        <authorList>
            <person name="Wingfield B.D."/>
            <person name="Liu M."/>
            <person name="Nguyen H.D."/>
            <person name="Lane F.A."/>
            <person name="Morgan S.W."/>
            <person name="De Vos L."/>
            <person name="Wilken P.M."/>
            <person name="Duong T.A."/>
            <person name="Aylward J."/>
            <person name="Coetzee M.P."/>
            <person name="Dadej K."/>
            <person name="De Beer Z.W."/>
            <person name="Findlay W."/>
            <person name="Havenga M."/>
            <person name="Kolarik M."/>
            <person name="Menzies J.G."/>
            <person name="Naidoo K."/>
            <person name="Pochopski O."/>
            <person name="Shoukouhi P."/>
            <person name="Santana Q.C."/>
            <person name="Seifert K.A."/>
            <person name="Soal N."/>
            <person name="Steenkamp E.T."/>
            <person name="Tatham C.T."/>
            <person name="van der Nest M.A."/>
            <person name="Wingfield M.J."/>
        </authorList>
    </citation>
    <scope>NUCLEOTIDE SEQUENCE [LARGE SCALE GENOMIC DNA]</scope>
    <source>
        <strain evidence="2">CMW44962</strain>
    </source>
</reference>
<accession>A0A9W7T097</accession>
<organism evidence="2 3">
    <name type="scientific">Teratosphaeria destructans</name>
    <dbReference type="NCBI Taxonomy" id="418781"/>
    <lineage>
        <taxon>Eukaryota</taxon>
        <taxon>Fungi</taxon>
        <taxon>Dikarya</taxon>
        <taxon>Ascomycota</taxon>
        <taxon>Pezizomycotina</taxon>
        <taxon>Dothideomycetes</taxon>
        <taxon>Dothideomycetidae</taxon>
        <taxon>Mycosphaerellales</taxon>
        <taxon>Teratosphaeriaceae</taxon>
        <taxon>Teratosphaeria</taxon>
    </lineage>
</organism>
<proteinExistence type="predicted"/>
<dbReference type="EMBL" id="RIBY02000202">
    <property type="protein sequence ID" value="KAH9844919.1"/>
    <property type="molecule type" value="Genomic_DNA"/>
</dbReference>
<comment type="caution">
    <text evidence="2">The sequence shown here is derived from an EMBL/GenBank/DDBJ whole genome shotgun (WGS) entry which is preliminary data.</text>
</comment>
<sequence>YTTNLGPTRELTIHHVIDQHTSAQTPPRIDPTNVYIPRTEYESLLRTSREFEALKSALFRGGVTSGTLDLLISGTSDSEVQRTDSATPHAWADDFEDKYSPEDKRNVASQYPEMPWRQNDASFNLAPGSGPLRNGQHDARQTIAGAQLNVPGFSRQVSSGATLSSVPDEGAFGDAESFDDVGNHGNVTHHGQPAHEQRTLYLSGFSERSTFRDLISVIKGGKLLSVSLRPERTATVTFLDPHAASSFLAWTKRHDIYLHSKRIEVRWADHQYRLNSHILNKVNNGATRNILVHDALSRGLTEAQIREDMEHIHNLVIIDVVFRNGDAYIATSAVHNALFARTCMMSRTRYKGCKIEFFRDECDIPLPADTASNKAPVPRPGTTKAHVANRFDLLNIDGSDEESDEENRLPVNGGSDDESSTLDLGPRNTGVSLHFLDADDV</sequence>
<evidence type="ECO:0000313" key="3">
    <source>
        <dbReference type="Proteomes" id="UP001138500"/>
    </source>
</evidence>
<dbReference type="Gene3D" id="3.30.70.330">
    <property type="match status" value="1"/>
</dbReference>
<dbReference type="InterPro" id="IPR012677">
    <property type="entry name" value="Nucleotide-bd_a/b_plait_sf"/>
</dbReference>